<evidence type="ECO:0000313" key="1">
    <source>
        <dbReference type="EMBL" id="GEU61798.1"/>
    </source>
</evidence>
<proteinExistence type="predicted"/>
<protein>
    <submittedName>
        <fullName evidence="1">Zinc finger BED domain-containing protein RICESLEEPER 2</fullName>
    </submittedName>
</protein>
<gene>
    <name evidence="1" type="ORF">Tci_033776</name>
</gene>
<comment type="caution">
    <text evidence="1">The sequence shown here is derived from an EMBL/GenBank/DDBJ whole genome shotgun (WGS) entry which is preliminary data.</text>
</comment>
<accession>A0A6L2LJH1</accession>
<sequence length="104" mass="12305">MRRFEADRDYPLDDIVKDMEEQLEIVEALICTQDWVKKSRTQMNWDDVEDLIKEDEIVKDKEEQLEKLTGRDKAKNGGNINVSSYFVGQSLKLFYFVFGLLCNY</sequence>
<name>A0A6L2LJH1_TANCI</name>
<reference evidence="1" key="1">
    <citation type="journal article" date="2019" name="Sci. Rep.">
        <title>Draft genome of Tanacetum cinerariifolium, the natural source of mosquito coil.</title>
        <authorList>
            <person name="Yamashiro T."/>
            <person name="Shiraishi A."/>
            <person name="Satake H."/>
            <person name="Nakayama K."/>
        </authorList>
    </citation>
    <scope>NUCLEOTIDE SEQUENCE</scope>
</reference>
<dbReference type="EMBL" id="BKCJ010004563">
    <property type="protein sequence ID" value="GEU61798.1"/>
    <property type="molecule type" value="Genomic_DNA"/>
</dbReference>
<organism evidence="1">
    <name type="scientific">Tanacetum cinerariifolium</name>
    <name type="common">Dalmatian daisy</name>
    <name type="synonym">Chrysanthemum cinerariifolium</name>
    <dbReference type="NCBI Taxonomy" id="118510"/>
    <lineage>
        <taxon>Eukaryota</taxon>
        <taxon>Viridiplantae</taxon>
        <taxon>Streptophyta</taxon>
        <taxon>Embryophyta</taxon>
        <taxon>Tracheophyta</taxon>
        <taxon>Spermatophyta</taxon>
        <taxon>Magnoliopsida</taxon>
        <taxon>eudicotyledons</taxon>
        <taxon>Gunneridae</taxon>
        <taxon>Pentapetalae</taxon>
        <taxon>asterids</taxon>
        <taxon>campanulids</taxon>
        <taxon>Asterales</taxon>
        <taxon>Asteraceae</taxon>
        <taxon>Asteroideae</taxon>
        <taxon>Anthemideae</taxon>
        <taxon>Anthemidinae</taxon>
        <taxon>Tanacetum</taxon>
    </lineage>
</organism>
<dbReference type="AlphaFoldDB" id="A0A6L2LJH1"/>